<dbReference type="KEGG" id="vcn:VOLCADRAFT_103373"/>
<dbReference type="RefSeq" id="XP_002947282.1">
    <property type="nucleotide sequence ID" value="XM_002947236.1"/>
</dbReference>
<keyword evidence="4" id="KW-1185">Reference proteome</keyword>
<accession>D8TLG9</accession>
<feature type="compositionally biased region" description="Low complexity" evidence="1">
    <location>
        <begin position="131"/>
        <end position="146"/>
    </location>
</feature>
<evidence type="ECO:0000313" key="4">
    <source>
        <dbReference type="Proteomes" id="UP000001058"/>
    </source>
</evidence>
<reference evidence="3 4" key="1">
    <citation type="journal article" date="2010" name="Science">
        <title>Genomic analysis of organismal complexity in the multicellular green alga Volvox carteri.</title>
        <authorList>
            <person name="Prochnik S.E."/>
            <person name="Umen J."/>
            <person name="Nedelcu A.M."/>
            <person name="Hallmann A."/>
            <person name="Miller S.M."/>
            <person name="Nishii I."/>
            <person name="Ferris P."/>
            <person name="Kuo A."/>
            <person name="Mitros T."/>
            <person name="Fritz-Laylin L.K."/>
            <person name="Hellsten U."/>
            <person name="Chapman J."/>
            <person name="Simakov O."/>
            <person name="Rensing S.A."/>
            <person name="Terry A."/>
            <person name="Pangilinan J."/>
            <person name="Kapitonov V."/>
            <person name="Jurka J."/>
            <person name="Salamov A."/>
            <person name="Shapiro H."/>
            <person name="Schmutz J."/>
            <person name="Grimwood J."/>
            <person name="Lindquist E."/>
            <person name="Lucas S."/>
            <person name="Grigoriev I.V."/>
            <person name="Schmitt R."/>
            <person name="Kirk D."/>
            <person name="Rokhsar D.S."/>
        </authorList>
    </citation>
    <scope>NUCLEOTIDE SEQUENCE [LARGE SCALE GENOMIC DNA]</scope>
    <source>
        <strain evidence="4">f. Nagariensis / Eve</strain>
    </source>
</reference>
<dbReference type="AlphaFoldDB" id="D8TLG9"/>
<gene>
    <name evidence="3" type="ORF">VOLCADRAFT_103373</name>
</gene>
<evidence type="ECO:0000313" key="3">
    <source>
        <dbReference type="EMBL" id="EFJ51872.1"/>
    </source>
</evidence>
<dbReference type="Proteomes" id="UP000001058">
    <property type="component" value="Unassembled WGS sequence"/>
</dbReference>
<keyword evidence="2" id="KW-1133">Transmembrane helix</keyword>
<evidence type="ECO:0000256" key="2">
    <source>
        <dbReference type="SAM" id="Phobius"/>
    </source>
</evidence>
<dbReference type="GeneID" id="9620106"/>
<sequence length="222" mass="22460">MDTVHLSGLSDSATAAAGAKVYGNMTLSADCGLIDSLGTNLAIDLRAELASAFGVSSADNINITNLSSCESSSVTVNYVVRLPAKSSDSSVTDAAAATASSLSSHISSDFTSQWGAVTASHLEGIIVTPTATQQQQQEQPESSAATDSQLEATSTTAAKGGHQPTTTKVALITTLSGIAGVAVLVAVVIVSVKLARARREMRTVPVISTPSPACRAAAPAWV</sequence>
<evidence type="ECO:0000256" key="1">
    <source>
        <dbReference type="SAM" id="MobiDB-lite"/>
    </source>
</evidence>
<dbReference type="InParanoid" id="D8TLG9"/>
<organism evidence="4">
    <name type="scientific">Volvox carteri f. nagariensis</name>
    <dbReference type="NCBI Taxonomy" id="3068"/>
    <lineage>
        <taxon>Eukaryota</taxon>
        <taxon>Viridiplantae</taxon>
        <taxon>Chlorophyta</taxon>
        <taxon>core chlorophytes</taxon>
        <taxon>Chlorophyceae</taxon>
        <taxon>CS clade</taxon>
        <taxon>Chlamydomonadales</taxon>
        <taxon>Volvocaceae</taxon>
        <taxon>Volvox</taxon>
    </lineage>
</organism>
<feature type="region of interest" description="Disordered" evidence="1">
    <location>
        <begin position="131"/>
        <end position="163"/>
    </location>
</feature>
<keyword evidence="2" id="KW-0472">Membrane</keyword>
<feature type="compositionally biased region" description="Polar residues" evidence="1">
    <location>
        <begin position="147"/>
        <end position="163"/>
    </location>
</feature>
<keyword evidence="2" id="KW-0812">Transmembrane</keyword>
<name>D8TLG9_VOLCA</name>
<feature type="transmembrane region" description="Helical" evidence="2">
    <location>
        <begin position="169"/>
        <end position="192"/>
    </location>
</feature>
<dbReference type="EMBL" id="GL378326">
    <property type="protein sequence ID" value="EFJ51872.1"/>
    <property type="molecule type" value="Genomic_DNA"/>
</dbReference>
<proteinExistence type="predicted"/>
<protein>
    <submittedName>
        <fullName evidence="3">Uncharacterized protein</fullName>
    </submittedName>
</protein>